<organism evidence="3">
    <name type="scientific">uncultured Acidimicrobiales bacterium</name>
    <dbReference type="NCBI Taxonomy" id="310071"/>
    <lineage>
        <taxon>Bacteria</taxon>
        <taxon>Bacillati</taxon>
        <taxon>Actinomycetota</taxon>
        <taxon>Acidimicrobiia</taxon>
        <taxon>Acidimicrobiales</taxon>
        <taxon>environmental samples</taxon>
    </lineage>
</organism>
<dbReference type="PANTHER" id="PTHR36566">
    <property type="entry name" value="NICKEL INSERTION PROTEIN-RELATED"/>
    <property type="match status" value="1"/>
</dbReference>
<keyword evidence="2" id="KW-0456">Lyase</keyword>
<evidence type="ECO:0000256" key="1">
    <source>
        <dbReference type="ARBA" id="ARBA00022596"/>
    </source>
</evidence>
<dbReference type="NCBIfam" id="TIGR00299">
    <property type="entry name" value="nickel pincer cofactor biosynthesis protein LarC"/>
    <property type="match status" value="1"/>
</dbReference>
<accession>A0A6J4HDG6</accession>
<dbReference type="PANTHER" id="PTHR36566:SF1">
    <property type="entry name" value="PYRIDINIUM-3,5-BISTHIOCARBOXYLIC ACID MONONUCLEOTIDE NICKEL INSERTION PROTEIN"/>
    <property type="match status" value="1"/>
</dbReference>
<dbReference type="GO" id="GO:0051604">
    <property type="term" value="P:protein maturation"/>
    <property type="evidence" value="ECO:0007669"/>
    <property type="project" value="UniProtKB-UniRule"/>
</dbReference>
<proteinExistence type="inferred from homology"/>
<comment type="catalytic activity">
    <reaction evidence="2">
        <text>Ni(II)-pyridinium-3,5-bisthiocarboxylate mononucleotide = pyridinium-3,5-bisthiocarboxylate mononucleotide + Ni(2+)</text>
        <dbReference type="Rhea" id="RHEA:54784"/>
        <dbReference type="ChEBI" id="CHEBI:49786"/>
        <dbReference type="ChEBI" id="CHEBI:137372"/>
        <dbReference type="ChEBI" id="CHEBI:137373"/>
        <dbReference type="EC" id="4.99.1.12"/>
    </reaction>
</comment>
<dbReference type="EC" id="4.99.1.12" evidence="2"/>
<dbReference type="Gene3D" id="3.10.20.300">
    <property type="entry name" value="mk0293 like domain"/>
    <property type="match status" value="1"/>
</dbReference>
<dbReference type="HAMAP" id="MF_01074">
    <property type="entry name" value="LarC"/>
    <property type="match status" value="1"/>
</dbReference>
<dbReference type="EMBL" id="CADCTF010000030">
    <property type="protein sequence ID" value="CAA9221540.1"/>
    <property type="molecule type" value="Genomic_DNA"/>
</dbReference>
<sequence length="398" mass="41838">MSRGAWFHCFSGIAGDMALGSLLDAGADLAEVTTLLQRLPVTGWSIEPQAVLRGGIAATALTVHGEDDTVVRTHANIITIIDEARLPERVRTRALATFSALAEAEGRLHQRSPATVHFHEVGGIDAIVDIVGTCAALEVLGVDEVHASAVATGTGTVRTAHGILPNPAPAVVELLRDAPTYGRAVNLELTTPTGAALLAALTAGWGPLPAMRIEATGYGAGGRDLEELPNMTQVVVGRLGAMVDEPPRGQPVVLLEANLDDATGETLAHAIARLLEAGAHDAWITPIVMKKGRPAYTVSALADPALAAQIASTLMTETGSLGVRGQNLERWPARRSLEQVDVQGMAVRIKVSPGRVKAEHDDVAHVARVTGLPLREVHWQAETAWRGRADEPPADEPA</sequence>
<dbReference type="Pfam" id="PF01969">
    <property type="entry name" value="Ni_insertion"/>
    <property type="match status" value="1"/>
</dbReference>
<dbReference type="GO" id="GO:0016151">
    <property type="term" value="F:nickel cation binding"/>
    <property type="evidence" value="ECO:0007669"/>
    <property type="project" value="UniProtKB-UniRule"/>
</dbReference>
<keyword evidence="1 2" id="KW-0533">Nickel</keyword>
<evidence type="ECO:0000256" key="2">
    <source>
        <dbReference type="HAMAP-Rule" id="MF_01074"/>
    </source>
</evidence>
<evidence type="ECO:0000313" key="3">
    <source>
        <dbReference type="EMBL" id="CAA9221540.1"/>
    </source>
</evidence>
<dbReference type="GO" id="GO:0016829">
    <property type="term" value="F:lyase activity"/>
    <property type="evidence" value="ECO:0007669"/>
    <property type="project" value="UniProtKB-UniRule"/>
</dbReference>
<gene>
    <name evidence="2" type="primary">larC</name>
    <name evidence="3" type="ORF">AVDCRST_MAG50-609</name>
</gene>
<reference evidence="3" key="1">
    <citation type="submission" date="2020-02" db="EMBL/GenBank/DDBJ databases">
        <authorList>
            <person name="Meier V. D."/>
        </authorList>
    </citation>
    <scope>NUCLEOTIDE SEQUENCE</scope>
    <source>
        <strain evidence="3">AVDCRST_MAG50</strain>
    </source>
</reference>
<dbReference type="AlphaFoldDB" id="A0A6J4HDG6"/>
<protein>
    <recommendedName>
        <fullName evidence="2">Pyridinium-3,5-bisthiocarboxylic acid mononucleotide nickel insertion protein</fullName>
        <shortName evidence="2">P2TMN nickel insertion protein</shortName>
        <ecNumber evidence="2">4.99.1.12</ecNumber>
    </recommendedName>
    <alternativeName>
        <fullName evidence="2">Nickel-pincer cofactor biosynthesis protein LarC</fullName>
    </alternativeName>
</protein>
<comment type="function">
    <text evidence="2">Involved in the biosynthesis of a nickel-pincer cofactor ((SCS)Ni(II) pincer complex). Binds Ni(2+), and functions in nickel delivery to pyridinium-3,5-bisthiocarboxylic acid mononucleotide (P2TMN), to form the mature cofactor. Is thus probably required for the activation of nickel-pincer cofactor-dependent enzymes.</text>
</comment>
<comment type="similarity">
    <text evidence="2">Belongs to the LarC family.</text>
</comment>
<name>A0A6J4HDG6_9ACTN</name>
<dbReference type="InterPro" id="IPR002822">
    <property type="entry name" value="Ni_insertion"/>
</dbReference>
<dbReference type="Gene3D" id="3.30.70.1380">
    <property type="entry name" value="Transcriptional regulatory protein pf0864 domain like"/>
    <property type="match status" value="1"/>
</dbReference>